<dbReference type="PANTHER" id="PTHR13467">
    <property type="entry name" value="CUE DOMAIN CONTAINING PROTEIN 1"/>
    <property type="match status" value="1"/>
</dbReference>
<dbReference type="InterPro" id="IPR009060">
    <property type="entry name" value="UBA-like_sf"/>
</dbReference>
<keyword evidence="1" id="KW-0175">Coiled coil</keyword>
<evidence type="ECO:0000259" key="2">
    <source>
        <dbReference type="PROSITE" id="PS51140"/>
    </source>
</evidence>
<dbReference type="InterPro" id="IPR003892">
    <property type="entry name" value="CUE"/>
</dbReference>
<dbReference type="EMBL" id="REGN01000651">
    <property type="protein sequence ID" value="RNA40337.1"/>
    <property type="molecule type" value="Genomic_DNA"/>
</dbReference>
<feature type="coiled-coil region" evidence="1">
    <location>
        <begin position="221"/>
        <end position="255"/>
    </location>
</feature>
<dbReference type="InterPro" id="IPR040192">
    <property type="entry name" value="CUEDC1"/>
</dbReference>
<dbReference type="SMART" id="SM00546">
    <property type="entry name" value="CUE"/>
    <property type="match status" value="1"/>
</dbReference>
<dbReference type="GO" id="GO:0043130">
    <property type="term" value="F:ubiquitin binding"/>
    <property type="evidence" value="ECO:0007669"/>
    <property type="project" value="InterPro"/>
</dbReference>
<evidence type="ECO:0000256" key="1">
    <source>
        <dbReference type="SAM" id="Coils"/>
    </source>
</evidence>
<dbReference type="PANTHER" id="PTHR13467:SF3">
    <property type="entry name" value="CUE DOMAIN-CONTAINING PROTEIN 1"/>
    <property type="match status" value="1"/>
</dbReference>
<accession>A0A3M7SXD1</accession>
<dbReference type="STRING" id="10195.A0A3M7SXD1"/>
<dbReference type="OrthoDB" id="5794653at2759"/>
<dbReference type="AlphaFoldDB" id="A0A3M7SXD1"/>
<proteinExistence type="predicted"/>
<name>A0A3M7SXD1_BRAPC</name>
<protein>
    <submittedName>
        <fullName evidence="3">CUE domain-containing 1</fullName>
    </submittedName>
</protein>
<gene>
    <name evidence="3" type="ORF">BpHYR1_042477</name>
</gene>
<keyword evidence="4" id="KW-1185">Reference proteome</keyword>
<dbReference type="Gene3D" id="1.10.8.10">
    <property type="entry name" value="DNA helicase RuvA subunit, C-terminal domain"/>
    <property type="match status" value="1"/>
</dbReference>
<reference evidence="3 4" key="1">
    <citation type="journal article" date="2018" name="Sci. Rep.">
        <title>Genomic signatures of local adaptation to the degree of environmental predictability in rotifers.</title>
        <authorList>
            <person name="Franch-Gras L."/>
            <person name="Hahn C."/>
            <person name="Garcia-Roger E.M."/>
            <person name="Carmona M.J."/>
            <person name="Serra M."/>
            <person name="Gomez A."/>
        </authorList>
    </citation>
    <scope>NUCLEOTIDE SEQUENCE [LARGE SCALE GENOMIC DNA]</scope>
    <source>
        <strain evidence="3">HYR1</strain>
    </source>
</reference>
<sequence length="444" mass="51074">MATSIDFGFSSDQAEDVTEKNGAKKKLDFYQSMYHFKKMFPKFDSEVIETVLRSNHGSVEKTLDQLLTMSIDNENYASSSHITQSCLISSNVNPLSDSHDLPPSYHEIMSSSSTSSFNESPKSADLIDLNNDKTLFTSNQTASVEKNPKSLYKPSPSLIRNYDRILVGELSKDFLRIKLTKDQINCFKNSIKIAKRDEISALLNNKTPKYPELSFELRQNLNVLMNQLEESATDLEDWEAKYKSLLRSFENKRLQIIQDEYLAKLMQNEEFLNEIRTDQDFLNTLNDESDSKYEFDHDFSYRLKGQSYPNKTLSNAELIAKLSNMGKQSRAKLNKLASKFMSRNKSPRDKIEFNSIDFSSFNDYSSTGSSLKGEVDFDENSTYDLERIRAEELGSGFNTLNKNNRYKKAYKSIKTAITRNNSSQKQPISDLEAYRPKDLKNKFY</sequence>
<comment type="caution">
    <text evidence="3">The sequence shown here is derived from an EMBL/GenBank/DDBJ whole genome shotgun (WGS) entry which is preliminary data.</text>
</comment>
<dbReference type="PROSITE" id="PS51140">
    <property type="entry name" value="CUE"/>
    <property type="match status" value="1"/>
</dbReference>
<dbReference type="Proteomes" id="UP000276133">
    <property type="component" value="Unassembled WGS sequence"/>
</dbReference>
<organism evidence="3 4">
    <name type="scientific">Brachionus plicatilis</name>
    <name type="common">Marine rotifer</name>
    <name type="synonym">Brachionus muelleri</name>
    <dbReference type="NCBI Taxonomy" id="10195"/>
    <lineage>
        <taxon>Eukaryota</taxon>
        <taxon>Metazoa</taxon>
        <taxon>Spiralia</taxon>
        <taxon>Gnathifera</taxon>
        <taxon>Rotifera</taxon>
        <taxon>Eurotatoria</taxon>
        <taxon>Monogononta</taxon>
        <taxon>Pseudotrocha</taxon>
        <taxon>Ploima</taxon>
        <taxon>Brachionidae</taxon>
        <taxon>Brachionus</taxon>
    </lineage>
</organism>
<dbReference type="InterPro" id="IPR040195">
    <property type="entry name" value="CUE_CUED1"/>
</dbReference>
<feature type="domain" description="CUE" evidence="2">
    <location>
        <begin position="28"/>
        <end position="71"/>
    </location>
</feature>
<dbReference type="SUPFAM" id="SSF46934">
    <property type="entry name" value="UBA-like"/>
    <property type="match status" value="1"/>
</dbReference>
<evidence type="ECO:0000313" key="4">
    <source>
        <dbReference type="Proteomes" id="UP000276133"/>
    </source>
</evidence>
<evidence type="ECO:0000313" key="3">
    <source>
        <dbReference type="EMBL" id="RNA40337.1"/>
    </source>
</evidence>
<dbReference type="CDD" id="cd14366">
    <property type="entry name" value="CUE_CUED1"/>
    <property type="match status" value="1"/>
</dbReference>
<dbReference type="Pfam" id="PF02845">
    <property type="entry name" value="CUE"/>
    <property type="match status" value="1"/>
</dbReference>